<evidence type="ECO:0000313" key="6">
    <source>
        <dbReference type="EMBL" id="OPA74020.1"/>
    </source>
</evidence>
<dbReference type="PROSITE" id="PS00041">
    <property type="entry name" value="HTH_ARAC_FAMILY_1"/>
    <property type="match status" value="1"/>
</dbReference>
<dbReference type="PANTHER" id="PTHR43280:SF2">
    <property type="entry name" value="HTH-TYPE TRANSCRIPTIONAL REGULATOR EXSA"/>
    <property type="match status" value="1"/>
</dbReference>
<evidence type="ECO:0000313" key="7">
    <source>
        <dbReference type="Proteomes" id="UP000190188"/>
    </source>
</evidence>
<dbReference type="Proteomes" id="UP000190188">
    <property type="component" value="Unassembled WGS sequence"/>
</dbReference>
<evidence type="ECO:0000256" key="2">
    <source>
        <dbReference type="ARBA" id="ARBA00023125"/>
    </source>
</evidence>
<proteinExistence type="predicted"/>
<dbReference type="EMBL" id="MSZX01000012">
    <property type="protein sequence ID" value="OPA74020.1"/>
    <property type="molecule type" value="Genomic_DNA"/>
</dbReference>
<dbReference type="PANTHER" id="PTHR43280">
    <property type="entry name" value="ARAC-FAMILY TRANSCRIPTIONAL REGULATOR"/>
    <property type="match status" value="1"/>
</dbReference>
<dbReference type="PROSITE" id="PS01124">
    <property type="entry name" value="HTH_ARAC_FAMILY_2"/>
    <property type="match status" value="1"/>
</dbReference>
<evidence type="ECO:0000256" key="1">
    <source>
        <dbReference type="ARBA" id="ARBA00023015"/>
    </source>
</evidence>
<accession>A0A1T2X2C6</accession>
<dbReference type="InterPro" id="IPR009057">
    <property type="entry name" value="Homeodomain-like_sf"/>
</dbReference>
<sequence>MPRYAGIFRKFLISYLLILIIPSLAGYVSYRTSIMVTESMSIENSVTELRKSQEILERRMAEVEGFTRQLALNQDLNVLMSEDAVNGRMNVYGMWDLMKQVMPFSQTNDFLQNYFIYFSNYNVILSKGSTYRPEYYYEASHFKHMTWEEWEETLLNQTHRSEILPLQPVTSDGKEYAAITYMQSLPLASFSGSSPATVVVMIDEKNISNLLSGWKERYGGWTYVRDTEGNPISLQGIGQAEVEEMSSDPHFKQTKQSQYYKDDLVITMQSKTNGWVYQAGIPKEILMANANKIKHITWLVTGAALLLGLMAGLLLSYRNSAPLHKLLTVMKEQFAKDGVTGRNEYDFLHGNISHMITKNKRLEMELTRQLPMIRDGFLKRLIMGEFHTGDEILAAAAQANTVFPSNQGYVAVLQINGYADMDSVEILHELHAARLILTQMIEDRKEPIHLTDVGSDRMVIIYMNPREDANVDRGRSHMEEIFGELLRMAYGEYKLKITVAIGEAFPTIQEITHSYEQAKQTLEYAVLNNRGHIAWFSDSKVESGSYYYPMDIEQRLISTIRAGDSEEARKIVKSIIDKNMGNQHLSIEMKLQLVGEMRGSLIKLMNQKIFAESSLYDKLHHQIMSIQPANEMSSIQEEIEHIIMDLCRVIMGKKNHNHAKMIEQIKSYILLNFADQELNLYRVAEQVERPEKYISQLFKDVTGTNLSDYLEQVRMEEAVLLLTHKDYTVDEISSRVGYNSSHSFRRAFKRVMGVSPSSYRQSM</sequence>
<keyword evidence="4" id="KW-0472">Membrane</keyword>
<dbReference type="RefSeq" id="WP_078501939.1">
    <property type="nucleotide sequence ID" value="NZ_MSZX01000012.1"/>
</dbReference>
<dbReference type="SMART" id="SM00342">
    <property type="entry name" value="HTH_ARAC"/>
    <property type="match status" value="1"/>
</dbReference>
<feature type="transmembrane region" description="Helical" evidence="4">
    <location>
        <begin position="12"/>
        <end position="30"/>
    </location>
</feature>
<dbReference type="SUPFAM" id="SSF46689">
    <property type="entry name" value="Homeodomain-like"/>
    <property type="match status" value="1"/>
</dbReference>
<dbReference type="Gene3D" id="1.10.10.60">
    <property type="entry name" value="Homeodomain-like"/>
    <property type="match status" value="2"/>
</dbReference>
<dbReference type="GO" id="GO:0043565">
    <property type="term" value="F:sequence-specific DNA binding"/>
    <property type="evidence" value="ECO:0007669"/>
    <property type="project" value="InterPro"/>
</dbReference>
<dbReference type="InterPro" id="IPR018060">
    <property type="entry name" value="HTH_AraC"/>
</dbReference>
<dbReference type="AlphaFoldDB" id="A0A1T2X2C6"/>
<keyword evidence="2" id="KW-0238">DNA-binding</keyword>
<protein>
    <submittedName>
        <fullName evidence="6">AraC family transcriptional regulator</fullName>
    </submittedName>
</protein>
<dbReference type="Pfam" id="PF12833">
    <property type="entry name" value="HTH_18"/>
    <property type="match status" value="1"/>
</dbReference>
<dbReference type="OrthoDB" id="368621at2"/>
<dbReference type="PRINTS" id="PR00032">
    <property type="entry name" value="HTHARAC"/>
</dbReference>
<evidence type="ECO:0000256" key="4">
    <source>
        <dbReference type="SAM" id="Phobius"/>
    </source>
</evidence>
<keyword evidence="4" id="KW-0812">Transmembrane</keyword>
<comment type="caution">
    <text evidence="6">The sequence shown here is derived from an EMBL/GenBank/DDBJ whole genome shotgun (WGS) entry which is preliminary data.</text>
</comment>
<name>A0A1T2X2C6_9BACL</name>
<dbReference type="STRING" id="1324314.BVG16_25005"/>
<dbReference type="InterPro" id="IPR020449">
    <property type="entry name" value="Tscrpt_reg_AraC-type_HTH"/>
</dbReference>
<keyword evidence="4" id="KW-1133">Transmembrane helix</keyword>
<dbReference type="InterPro" id="IPR041522">
    <property type="entry name" value="CdaR_GGDEF"/>
</dbReference>
<dbReference type="Pfam" id="PF17853">
    <property type="entry name" value="GGDEF_2"/>
    <property type="match status" value="1"/>
</dbReference>
<feature type="transmembrane region" description="Helical" evidence="4">
    <location>
        <begin position="296"/>
        <end position="317"/>
    </location>
</feature>
<dbReference type="InterPro" id="IPR018062">
    <property type="entry name" value="HTH_AraC-typ_CS"/>
</dbReference>
<dbReference type="GO" id="GO:0003700">
    <property type="term" value="F:DNA-binding transcription factor activity"/>
    <property type="evidence" value="ECO:0007669"/>
    <property type="project" value="InterPro"/>
</dbReference>
<keyword evidence="3" id="KW-0804">Transcription</keyword>
<feature type="domain" description="HTH araC/xylS-type" evidence="5">
    <location>
        <begin position="663"/>
        <end position="762"/>
    </location>
</feature>
<evidence type="ECO:0000256" key="3">
    <source>
        <dbReference type="ARBA" id="ARBA00023163"/>
    </source>
</evidence>
<reference evidence="6 7" key="1">
    <citation type="submission" date="2017-01" db="EMBL/GenBank/DDBJ databases">
        <title>Genome analysis of Paenibacillus selenitrireducens ES3-24.</title>
        <authorList>
            <person name="Xu D."/>
            <person name="Yao R."/>
            <person name="Zheng S."/>
        </authorList>
    </citation>
    <scope>NUCLEOTIDE SEQUENCE [LARGE SCALE GENOMIC DNA]</scope>
    <source>
        <strain evidence="6 7">ES3-24</strain>
    </source>
</reference>
<gene>
    <name evidence="6" type="ORF">BVG16_25005</name>
</gene>
<organism evidence="6 7">
    <name type="scientific">Paenibacillus selenitireducens</name>
    <dbReference type="NCBI Taxonomy" id="1324314"/>
    <lineage>
        <taxon>Bacteria</taxon>
        <taxon>Bacillati</taxon>
        <taxon>Bacillota</taxon>
        <taxon>Bacilli</taxon>
        <taxon>Bacillales</taxon>
        <taxon>Paenibacillaceae</taxon>
        <taxon>Paenibacillus</taxon>
    </lineage>
</organism>
<keyword evidence="7" id="KW-1185">Reference proteome</keyword>
<evidence type="ECO:0000259" key="5">
    <source>
        <dbReference type="PROSITE" id="PS01124"/>
    </source>
</evidence>
<keyword evidence="1" id="KW-0805">Transcription regulation</keyword>